<keyword evidence="2" id="KW-1185">Reference proteome</keyword>
<dbReference type="AlphaFoldDB" id="A0AAV4U978"/>
<sequence>MGESSINLFDSVNARSRNPSWRKPWNEKRSMEERERHLPPVCVRSPAPAANTFERYGTRRTLEYFGNVFAICVRLAVPINSEFPRRLVANGID</sequence>
<comment type="caution">
    <text evidence="1">The sequence shown here is derived from an EMBL/GenBank/DDBJ whole genome shotgun (WGS) entry which is preliminary data.</text>
</comment>
<proteinExistence type="predicted"/>
<reference evidence="1 2" key="1">
    <citation type="submission" date="2021-06" db="EMBL/GenBank/DDBJ databases">
        <title>Caerostris darwini draft genome.</title>
        <authorList>
            <person name="Kono N."/>
            <person name="Arakawa K."/>
        </authorList>
    </citation>
    <scope>NUCLEOTIDE SEQUENCE [LARGE SCALE GENOMIC DNA]</scope>
</reference>
<protein>
    <submittedName>
        <fullName evidence="1">Uncharacterized protein</fullName>
    </submittedName>
</protein>
<accession>A0AAV4U978</accession>
<organism evidence="1 2">
    <name type="scientific">Caerostris darwini</name>
    <dbReference type="NCBI Taxonomy" id="1538125"/>
    <lineage>
        <taxon>Eukaryota</taxon>
        <taxon>Metazoa</taxon>
        <taxon>Ecdysozoa</taxon>
        <taxon>Arthropoda</taxon>
        <taxon>Chelicerata</taxon>
        <taxon>Arachnida</taxon>
        <taxon>Araneae</taxon>
        <taxon>Araneomorphae</taxon>
        <taxon>Entelegynae</taxon>
        <taxon>Araneoidea</taxon>
        <taxon>Araneidae</taxon>
        <taxon>Caerostris</taxon>
    </lineage>
</organism>
<evidence type="ECO:0000313" key="2">
    <source>
        <dbReference type="Proteomes" id="UP001054837"/>
    </source>
</evidence>
<gene>
    <name evidence="1" type="ORF">CDAR_523191</name>
</gene>
<evidence type="ECO:0000313" key="1">
    <source>
        <dbReference type="EMBL" id="GIY54286.1"/>
    </source>
</evidence>
<dbReference type="EMBL" id="BPLQ01010898">
    <property type="protein sequence ID" value="GIY54286.1"/>
    <property type="molecule type" value="Genomic_DNA"/>
</dbReference>
<name>A0AAV4U978_9ARAC</name>
<dbReference type="Proteomes" id="UP001054837">
    <property type="component" value="Unassembled WGS sequence"/>
</dbReference>